<dbReference type="GeneTree" id="ENSGT01120000276607"/>
<dbReference type="Ensembl" id="ENSELUT00000041321.3">
    <property type="protein sequence ID" value="ENSELUP00000020141.3"/>
    <property type="gene ID" value="ENSELUG00000000827.3"/>
</dbReference>
<dbReference type="SUPFAM" id="SSF100895">
    <property type="entry name" value="Kazal-type serine protease inhibitors"/>
    <property type="match status" value="1"/>
</dbReference>
<dbReference type="PANTHER" id="PTHR21312">
    <property type="entry name" value="SERINE PROTEASE INHIBITOR"/>
    <property type="match status" value="1"/>
</dbReference>
<reference evidence="7" key="3">
    <citation type="submission" date="2025-08" db="UniProtKB">
        <authorList>
            <consortium name="Ensembl"/>
        </authorList>
    </citation>
    <scope>IDENTIFICATION</scope>
</reference>
<reference evidence="7" key="4">
    <citation type="submission" date="2025-09" db="UniProtKB">
        <authorList>
            <consortium name="Ensembl"/>
        </authorList>
    </citation>
    <scope>IDENTIFICATION</scope>
</reference>
<dbReference type="PROSITE" id="PS00282">
    <property type="entry name" value="KAZAL_1"/>
    <property type="match status" value="1"/>
</dbReference>
<evidence type="ECO:0000313" key="8">
    <source>
        <dbReference type="Proteomes" id="UP000265140"/>
    </source>
</evidence>
<dbReference type="InterPro" id="IPR001239">
    <property type="entry name" value="Prot_inh_Kazal-m"/>
</dbReference>
<keyword evidence="8" id="KW-1185">Reference proteome</keyword>
<name>A0A3P8YUA9_ESOLU</name>
<dbReference type="InterPro" id="IPR036058">
    <property type="entry name" value="Kazal_dom_sf"/>
</dbReference>
<dbReference type="Bgee" id="ENSELUG00000000827">
    <property type="expression patterns" value="Expressed in ovary and 7 other cell types or tissues"/>
</dbReference>
<dbReference type="GO" id="GO:0005576">
    <property type="term" value="C:extracellular region"/>
    <property type="evidence" value="ECO:0007669"/>
    <property type="project" value="UniProtKB-SubCell"/>
</dbReference>
<comment type="subcellular location">
    <subcellularLocation>
        <location evidence="1">Secreted</location>
    </subcellularLocation>
</comment>
<dbReference type="GO" id="GO:0004867">
    <property type="term" value="F:serine-type endopeptidase inhibitor activity"/>
    <property type="evidence" value="ECO:0007669"/>
    <property type="project" value="UniProtKB-KW"/>
</dbReference>
<dbReference type="InParanoid" id="A0A3P8YUA9"/>
<dbReference type="AlphaFoldDB" id="A0A3P8YUA9"/>
<dbReference type="PRINTS" id="PR00290">
    <property type="entry name" value="KAZALINHBTR"/>
</dbReference>
<protein>
    <recommendedName>
        <fullName evidence="6">Kazal-like domain-containing protein</fullName>
    </recommendedName>
</protein>
<proteinExistence type="predicted"/>
<evidence type="ECO:0000256" key="1">
    <source>
        <dbReference type="ARBA" id="ARBA00004613"/>
    </source>
</evidence>
<evidence type="ECO:0000256" key="5">
    <source>
        <dbReference type="ARBA" id="ARBA00023157"/>
    </source>
</evidence>
<sequence length="47" mass="5177">MFLSLNVLQPSCDNMAEPFACLAVYLPVCGSDGQTYSNECYLCSHIQ</sequence>
<dbReference type="PANTHER" id="PTHR21312:SF28">
    <property type="entry name" value="OVOINHIBITOR-RELATED"/>
    <property type="match status" value="1"/>
</dbReference>
<keyword evidence="5" id="KW-1015">Disulfide bond</keyword>
<dbReference type="PROSITE" id="PS51465">
    <property type="entry name" value="KAZAL_2"/>
    <property type="match status" value="1"/>
</dbReference>
<dbReference type="Gene3D" id="3.30.60.30">
    <property type="match status" value="1"/>
</dbReference>
<dbReference type="Pfam" id="PF00050">
    <property type="entry name" value="Kazal_1"/>
    <property type="match status" value="1"/>
</dbReference>
<feature type="domain" description="Kazal-like" evidence="6">
    <location>
        <begin position="6"/>
        <end position="47"/>
    </location>
</feature>
<keyword evidence="4" id="KW-0722">Serine protease inhibitor</keyword>
<evidence type="ECO:0000259" key="6">
    <source>
        <dbReference type="PROSITE" id="PS51465"/>
    </source>
</evidence>
<dbReference type="SMART" id="SM00280">
    <property type="entry name" value="KAZAL"/>
    <property type="match status" value="1"/>
</dbReference>
<keyword evidence="2" id="KW-0964">Secreted</keyword>
<evidence type="ECO:0000256" key="2">
    <source>
        <dbReference type="ARBA" id="ARBA00022525"/>
    </source>
</evidence>
<reference evidence="8" key="1">
    <citation type="journal article" date="2014" name="PLoS ONE">
        <title>The genome and linkage map of the northern pike (Esox lucius): conserved synteny revealed between the salmonid sister group and the Neoteleostei.</title>
        <authorList>
            <person name="Rondeau E.B."/>
            <person name="Minkley D.R."/>
            <person name="Leong J.S."/>
            <person name="Messmer A.M."/>
            <person name="Jantzen J.R."/>
            <person name="von Schalburg K.R."/>
            <person name="Lemon C."/>
            <person name="Bird N.H."/>
            <person name="Koop B.F."/>
        </authorList>
    </citation>
    <scope>NUCLEOTIDE SEQUENCE</scope>
</reference>
<dbReference type="InterPro" id="IPR002350">
    <property type="entry name" value="Kazal_dom"/>
</dbReference>
<evidence type="ECO:0000256" key="4">
    <source>
        <dbReference type="ARBA" id="ARBA00022900"/>
    </source>
</evidence>
<evidence type="ECO:0000256" key="3">
    <source>
        <dbReference type="ARBA" id="ARBA00022690"/>
    </source>
</evidence>
<keyword evidence="3" id="KW-0646">Protease inhibitor</keyword>
<evidence type="ECO:0000313" key="7">
    <source>
        <dbReference type="Ensembl" id="ENSELUP00000020141.3"/>
    </source>
</evidence>
<organism evidence="7 8">
    <name type="scientific">Esox lucius</name>
    <name type="common">Northern pike</name>
    <dbReference type="NCBI Taxonomy" id="8010"/>
    <lineage>
        <taxon>Eukaryota</taxon>
        <taxon>Metazoa</taxon>
        <taxon>Chordata</taxon>
        <taxon>Craniata</taxon>
        <taxon>Vertebrata</taxon>
        <taxon>Euteleostomi</taxon>
        <taxon>Actinopterygii</taxon>
        <taxon>Neopterygii</taxon>
        <taxon>Teleostei</taxon>
        <taxon>Protacanthopterygii</taxon>
        <taxon>Esociformes</taxon>
        <taxon>Esocidae</taxon>
        <taxon>Esox</taxon>
    </lineage>
</organism>
<accession>A0A3P8YUA9</accession>
<reference evidence="7" key="2">
    <citation type="submission" date="2020-02" db="EMBL/GenBank/DDBJ databases">
        <title>Esox lucius (northern pike) genome, fEsoLuc1, primary haplotype.</title>
        <authorList>
            <person name="Myers G."/>
            <person name="Karagic N."/>
            <person name="Meyer A."/>
            <person name="Pippel M."/>
            <person name="Reichard M."/>
            <person name="Winkler S."/>
            <person name="Tracey A."/>
            <person name="Sims Y."/>
            <person name="Howe K."/>
            <person name="Rhie A."/>
            <person name="Formenti G."/>
            <person name="Durbin R."/>
            <person name="Fedrigo O."/>
            <person name="Jarvis E.D."/>
        </authorList>
    </citation>
    <scope>NUCLEOTIDE SEQUENCE [LARGE SCALE GENOMIC DNA]</scope>
</reference>
<dbReference type="Proteomes" id="UP000265140">
    <property type="component" value="Chromosome 25"/>
</dbReference>
<dbReference type="OMA" id="SPFQPVC"/>